<gene>
    <name evidence="3" type="ORF">ABUW04_02130</name>
</gene>
<reference evidence="3 4" key="1">
    <citation type="submission" date="2024-06" db="EMBL/GenBank/DDBJ databases">
        <authorList>
            <person name="Lee S.D."/>
        </authorList>
    </citation>
    <scope>NUCLEOTIDE SEQUENCE [LARGE SCALE GENOMIC DNA]</scope>
    <source>
        <strain evidence="3 4">N1-10</strain>
    </source>
</reference>
<evidence type="ECO:0000313" key="3">
    <source>
        <dbReference type="EMBL" id="MFC1437040.1"/>
    </source>
</evidence>
<dbReference type="PROSITE" id="PS50801">
    <property type="entry name" value="STAS"/>
    <property type="match status" value="1"/>
</dbReference>
<feature type="domain" description="STAS" evidence="2">
    <location>
        <begin position="1"/>
        <end position="96"/>
    </location>
</feature>
<dbReference type="InterPro" id="IPR002645">
    <property type="entry name" value="STAS_dom"/>
</dbReference>
<dbReference type="Proteomes" id="UP001592581">
    <property type="component" value="Unassembled WGS sequence"/>
</dbReference>
<dbReference type="SUPFAM" id="SSF52091">
    <property type="entry name" value="SpoIIaa-like"/>
    <property type="match status" value="1"/>
</dbReference>
<dbReference type="RefSeq" id="WP_380562084.1">
    <property type="nucleotide sequence ID" value="NZ_JBEUKS010000001.1"/>
</dbReference>
<dbReference type="Gene3D" id="3.30.750.24">
    <property type="entry name" value="STAS domain"/>
    <property type="match status" value="1"/>
</dbReference>
<evidence type="ECO:0000259" key="2">
    <source>
        <dbReference type="PROSITE" id="PS50801"/>
    </source>
</evidence>
<feature type="region of interest" description="Disordered" evidence="1">
    <location>
        <begin position="101"/>
        <end position="120"/>
    </location>
</feature>
<dbReference type="Pfam" id="PF01740">
    <property type="entry name" value="STAS"/>
    <property type="match status" value="1"/>
</dbReference>
<evidence type="ECO:0000256" key="1">
    <source>
        <dbReference type="SAM" id="MobiDB-lite"/>
    </source>
</evidence>
<comment type="caution">
    <text evidence="3">The sequence shown here is derived from an EMBL/GenBank/DDBJ whole genome shotgun (WGS) entry which is preliminary data.</text>
</comment>
<accession>A0ABV6XFL2</accession>
<sequence length="120" mass="13295">MPLRVHTSAGRAVIALPEEVDINNIEAIRVVARTQVWGALPQLREIVFDLTGTAYFGTEAVHLIRDTRRRGLDHGVCVFVVCLSPMHRRLLSCMGLGPDIVPPDPAHSRIRLPRQRGPSS</sequence>
<organism evidence="3 4">
    <name type="scientific">Streptacidiphilus jeojiensis</name>
    <dbReference type="NCBI Taxonomy" id="3229225"/>
    <lineage>
        <taxon>Bacteria</taxon>
        <taxon>Bacillati</taxon>
        <taxon>Actinomycetota</taxon>
        <taxon>Actinomycetes</taxon>
        <taxon>Kitasatosporales</taxon>
        <taxon>Streptomycetaceae</taxon>
        <taxon>Streptacidiphilus</taxon>
    </lineage>
</organism>
<protein>
    <submittedName>
        <fullName evidence="3">STAS domain-containing protein</fullName>
    </submittedName>
</protein>
<name>A0ABV6XFL2_9ACTN</name>
<dbReference type="CDD" id="cd07043">
    <property type="entry name" value="STAS_anti-anti-sigma_factors"/>
    <property type="match status" value="1"/>
</dbReference>
<dbReference type="EMBL" id="JBEUKS010000001">
    <property type="protein sequence ID" value="MFC1437040.1"/>
    <property type="molecule type" value="Genomic_DNA"/>
</dbReference>
<keyword evidence="4" id="KW-1185">Reference proteome</keyword>
<proteinExistence type="predicted"/>
<dbReference type="InterPro" id="IPR036513">
    <property type="entry name" value="STAS_dom_sf"/>
</dbReference>
<evidence type="ECO:0000313" key="4">
    <source>
        <dbReference type="Proteomes" id="UP001592581"/>
    </source>
</evidence>